<gene>
    <name evidence="1" type="ORF">MM415B03801_0005</name>
</gene>
<evidence type="ECO:0000313" key="1">
    <source>
        <dbReference type="EMBL" id="QJA94636.1"/>
    </source>
</evidence>
<organism evidence="1">
    <name type="scientific">viral metagenome</name>
    <dbReference type="NCBI Taxonomy" id="1070528"/>
    <lineage>
        <taxon>unclassified sequences</taxon>
        <taxon>metagenomes</taxon>
        <taxon>organismal metagenomes</taxon>
    </lineage>
</organism>
<reference evidence="1" key="1">
    <citation type="submission" date="2020-03" db="EMBL/GenBank/DDBJ databases">
        <title>The deep terrestrial virosphere.</title>
        <authorList>
            <person name="Holmfeldt K."/>
            <person name="Nilsson E."/>
            <person name="Simone D."/>
            <person name="Lopez-Fernandez M."/>
            <person name="Wu X."/>
            <person name="de Brujin I."/>
            <person name="Lundin D."/>
            <person name="Andersson A."/>
            <person name="Bertilsson S."/>
            <person name="Dopson M."/>
        </authorList>
    </citation>
    <scope>NUCLEOTIDE SEQUENCE</scope>
    <source>
        <strain evidence="1">MM415B03801</strain>
    </source>
</reference>
<dbReference type="AlphaFoldDB" id="A0A6M3LHC4"/>
<sequence>MTPATYWHMLPEAAQARKAIWEAINPHTGKRRIDEVYPLPIRETTRENEMLIKFKSGSVWQVVGSDNYNSLLGSPPYGIVFSEWALADPQAWAYLRPILLENGGWALFITTPRGYNHAKTMYDAARSDPGWFSERLTVDDTGVFTPAQLASERAEYIAQWGEDQGLSLFEQEYYCSFESAILGAYYASEMRQMRHEGRIKDVPWLPDAQVDTYWDLGIDDSMSIWFAQSVGQEIRLIDYYELSGEGLAHYAKVLTDKSANLGYRYGKHVAPHDIQVRELGTGKSRLEVARDLGINFEVARRVERKEDGHQAVRAVLPSCWFDQTRCQRGIDALSSYRKHYDETNKVFGVSPVHDWSSHGADAFQTLALTCQFTGFFSGRHFSFE</sequence>
<dbReference type="Gene3D" id="3.40.50.300">
    <property type="entry name" value="P-loop containing nucleotide triphosphate hydrolases"/>
    <property type="match status" value="1"/>
</dbReference>
<accession>A0A6M3LHC4</accession>
<proteinExistence type="predicted"/>
<dbReference type="InterPro" id="IPR027417">
    <property type="entry name" value="P-loop_NTPase"/>
</dbReference>
<dbReference type="Gene3D" id="3.30.420.280">
    <property type="match status" value="1"/>
</dbReference>
<dbReference type="EMBL" id="MT143248">
    <property type="protein sequence ID" value="QJA94636.1"/>
    <property type="molecule type" value="Genomic_DNA"/>
</dbReference>
<protein>
    <submittedName>
        <fullName evidence="1">Putative terminase</fullName>
    </submittedName>
</protein>
<name>A0A6M3LHC4_9ZZZZ</name>